<dbReference type="EMBL" id="JAGSXJ010000012">
    <property type="protein sequence ID" value="KAH6686700.1"/>
    <property type="molecule type" value="Genomic_DNA"/>
</dbReference>
<accession>A0A9P8VB43</accession>
<evidence type="ECO:0000256" key="1">
    <source>
        <dbReference type="SAM" id="MobiDB-lite"/>
    </source>
</evidence>
<sequence>MHTTGLELRLGCAPGSGPPPSDHRSNEHGYLPSTIPTNTARTIDHHHTSPLDAHLQARPLAEAPRCRRLFGQAWASSPTRTHPIHLISGVLGVCTSMLLRHFPISFNVPIDDRRPSGSEAFVSRFSCLSLFLSHSRSTIVPSDNLDTITHTHLLSFLVCCGQGTDSKTPLRLECRHPARPGFRDSLHPPHLSGARSLACRMTMSTKETSRTPFRPSF</sequence>
<evidence type="ECO:0000313" key="3">
    <source>
        <dbReference type="Proteomes" id="UP000770015"/>
    </source>
</evidence>
<organism evidence="2 3">
    <name type="scientific">Plectosphaerella plurivora</name>
    <dbReference type="NCBI Taxonomy" id="936078"/>
    <lineage>
        <taxon>Eukaryota</taxon>
        <taxon>Fungi</taxon>
        <taxon>Dikarya</taxon>
        <taxon>Ascomycota</taxon>
        <taxon>Pezizomycotina</taxon>
        <taxon>Sordariomycetes</taxon>
        <taxon>Hypocreomycetidae</taxon>
        <taxon>Glomerellales</taxon>
        <taxon>Plectosphaerellaceae</taxon>
        <taxon>Plectosphaerella</taxon>
    </lineage>
</organism>
<proteinExistence type="predicted"/>
<evidence type="ECO:0000313" key="2">
    <source>
        <dbReference type="EMBL" id="KAH6686700.1"/>
    </source>
</evidence>
<reference evidence="2" key="1">
    <citation type="journal article" date="2021" name="Nat. Commun.">
        <title>Genetic determinants of endophytism in the Arabidopsis root mycobiome.</title>
        <authorList>
            <person name="Mesny F."/>
            <person name="Miyauchi S."/>
            <person name="Thiergart T."/>
            <person name="Pickel B."/>
            <person name="Atanasova L."/>
            <person name="Karlsson M."/>
            <person name="Huettel B."/>
            <person name="Barry K.W."/>
            <person name="Haridas S."/>
            <person name="Chen C."/>
            <person name="Bauer D."/>
            <person name="Andreopoulos W."/>
            <person name="Pangilinan J."/>
            <person name="LaButti K."/>
            <person name="Riley R."/>
            <person name="Lipzen A."/>
            <person name="Clum A."/>
            <person name="Drula E."/>
            <person name="Henrissat B."/>
            <person name="Kohler A."/>
            <person name="Grigoriev I.V."/>
            <person name="Martin F.M."/>
            <person name="Hacquard S."/>
        </authorList>
    </citation>
    <scope>NUCLEOTIDE SEQUENCE</scope>
    <source>
        <strain evidence="2">MPI-SDFR-AT-0117</strain>
    </source>
</reference>
<comment type="caution">
    <text evidence="2">The sequence shown here is derived from an EMBL/GenBank/DDBJ whole genome shotgun (WGS) entry which is preliminary data.</text>
</comment>
<dbReference type="Proteomes" id="UP000770015">
    <property type="component" value="Unassembled WGS sequence"/>
</dbReference>
<dbReference type="AlphaFoldDB" id="A0A9P8VB43"/>
<name>A0A9P8VB43_9PEZI</name>
<protein>
    <submittedName>
        <fullName evidence="2">Uncharacterized protein</fullName>
    </submittedName>
</protein>
<keyword evidence="3" id="KW-1185">Reference proteome</keyword>
<gene>
    <name evidence="2" type="ORF">F5X68DRAFT_11698</name>
</gene>
<feature type="region of interest" description="Disordered" evidence="1">
    <location>
        <begin position="1"/>
        <end position="31"/>
    </location>
</feature>